<evidence type="ECO:0000313" key="2">
    <source>
        <dbReference type="Proteomes" id="UP000748752"/>
    </source>
</evidence>
<dbReference type="NCBIfam" id="TIGR00481">
    <property type="entry name" value="YbhB/YbcL family Raf kinase inhibitor-like protein"/>
    <property type="match status" value="1"/>
</dbReference>
<dbReference type="RefSeq" id="WP_200240429.1">
    <property type="nucleotide sequence ID" value="NZ_NRRV01000054.1"/>
</dbReference>
<accession>A0ABS1CL78</accession>
<dbReference type="InterPro" id="IPR036610">
    <property type="entry name" value="PEBP-like_sf"/>
</dbReference>
<keyword evidence="2" id="KW-1185">Reference proteome</keyword>
<protein>
    <submittedName>
        <fullName evidence="1">PEBP family protein</fullName>
    </submittedName>
</protein>
<comment type="caution">
    <text evidence="1">The sequence shown here is derived from an EMBL/GenBank/DDBJ whole genome shotgun (WGS) entry which is preliminary data.</text>
</comment>
<organism evidence="1 2">
    <name type="scientific">Thiohalocapsa halophila</name>
    <dbReference type="NCBI Taxonomy" id="69359"/>
    <lineage>
        <taxon>Bacteria</taxon>
        <taxon>Pseudomonadati</taxon>
        <taxon>Pseudomonadota</taxon>
        <taxon>Gammaproteobacteria</taxon>
        <taxon>Chromatiales</taxon>
        <taxon>Chromatiaceae</taxon>
        <taxon>Thiohalocapsa</taxon>
    </lineage>
</organism>
<dbReference type="InterPro" id="IPR008914">
    <property type="entry name" value="PEBP"/>
</dbReference>
<dbReference type="InterPro" id="IPR005247">
    <property type="entry name" value="YbhB_YbcL/LppC-like"/>
</dbReference>
<reference evidence="1 2" key="1">
    <citation type="journal article" date="2020" name="Microorganisms">
        <title>Osmotic Adaptation and Compatible Solute Biosynthesis of Phototrophic Bacteria as Revealed from Genome Analyses.</title>
        <authorList>
            <person name="Imhoff J.F."/>
            <person name="Rahn T."/>
            <person name="Kunzel S."/>
            <person name="Keller A."/>
            <person name="Neulinger S.C."/>
        </authorList>
    </citation>
    <scope>NUCLEOTIDE SEQUENCE [LARGE SCALE GENOMIC DNA]</scope>
    <source>
        <strain evidence="1 2">DSM 6210</strain>
    </source>
</reference>
<dbReference type="PANTHER" id="PTHR30289:SF1">
    <property type="entry name" value="PEBP (PHOSPHATIDYLETHANOLAMINE-BINDING PROTEIN) FAMILY PROTEIN"/>
    <property type="match status" value="1"/>
</dbReference>
<dbReference type="Gene3D" id="3.90.280.10">
    <property type="entry name" value="PEBP-like"/>
    <property type="match status" value="1"/>
</dbReference>
<dbReference type="CDD" id="cd00865">
    <property type="entry name" value="PEBP_bact_arch"/>
    <property type="match status" value="1"/>
</dbReference>
<evidence type="ECO:0000313" key="1">
    <source>
        <dbReference type="EMBL" id="MBK1632672.1"/>
    </source>
</evidence>
<proteinExistence type="predicted"/>
<dbReference type="EMBL" id="NRRV01000054">
    <property type="protein sequence ID" value="MBK1632672.1"/>
    <property type="molecule type" value="Genomic_DNA"/>
</dbReference>
<dbReference type="Pfam" id="PF01161">
    <property type="entry name" value="PBP"/>
    <property type="match status" value="1"/>
</dbReference>
<dbReference type="PANTHER" id="PTHR30289">
    <property type="entry name" value="UNCHARACTERIZED PROTEIN YBCL-RELATED"/>
    <property type="match status" value="1"/>
</dbReference>
<name>A0ABS1CL78_9GAMM</name>
<dbReference type="SUPFAM" id="SSF49777">
    <property type="entry name" value="PEBP-like"/>
    <property type="match status" value="1"/>
</dbReference>
<sequence length="147" mass="15926">MALSLSSPAFATGTAIPERYAKAGANDQPELLISGVPQGTVELTVICHDPDAPMPNGFTHWTLYGIPAGTTQIPQNGEASFRPGPNDYGETGWGGPHPPEGHGPHHYFFWVYALDAEAQGMPDRDSFLRDYAGNIIEQARMVGLYER</sequence>
<gene>
    <name evidence="1" type="ORF">CKO31_18370</name>
</gene>
<dbReference type="Proteomes" id="UP000748752">
    <property type="component" value="Unassembled WGS sequence"/>
</dbReference>